<keyword evidence="1" id="KW-0472">Membrane</keyword>
<feature type="transmembrane region" description="Helical" evidence="1">
    <location>
        <begin position="40"/>
        <end position="61"/>
    </location>
</feature>
<dbReference type="RefSeq" id="WP_248207067.1">
    <property type="nucleotide sequence ID" value="NZ_JALNMH010000005.1"/>
</dbReference>
<comment type="caution">
    <text evidence="2">The sequence shown here is derived from an EMBL/GenBank/DDBJ whole genome shotgun (WGS) entry which is preliminary data.</text>
</comment>
<keyword evidence="3" id="KW-1185">Reference proteome</keyword>
<feature type="transmembrane region" description="Helical" evidence="1">
    <location>
        <begin position="166"/>
        <end position="186"/>
    </location>
</feature>
<name>A0ABT0GGY7_9GAMM</name>
<feature type="transmembrane region" description="Helical" evidence="1">
    <location>
        <begin position="128"/>
        <end position="145"/>
    </location>
</feature>
<organism evidence="2 3">
    <name type="scientific">Pseudomarimonas salicorniae</name>
    <dbReference type="NCBI Taxonomy" id="2933270"/>
    <lineage>
        <taxon>Bacteria</taxon>
        <taxon>Pseudomonadati</taxon>
        <taxon>Pseudomonadota</taxon>
        <taxon>Gammaproteobacteria</taxon>
        <taxon>Lysobacterales</taxon>
        <taxon>Lysobacteraceae</taxon>
        <taxon>Pseudomarimonas</taxon>
    </lineage>
</organism>
<sequence>MNSYTISLVLHLASGTLALVCFWIAAFVRKGSRPHVLAGRVYMGAMLGVIVSGAPLAHALLERGHPVSALFLSFLLLLTGSACWNALRAIRDRGDRQRYFGPVYWILNASVGLGGAGMIWLGTQAGGVVLQVFGGVGLLAAAGSVQSWRRAPNDPRWWLKEHYGNIIGCGVATHIAFLGIGLRRLLPMLDGSTLTLIAWLAPLVVAVIASIRLDRRYGRPAADARVGQPSPTLPIA</sequence>
<evidence type="ECO:0000313" key="2">
    <source>
        <dbReference type="EMBL" id="MCK7593474.1"/>
    </source>
</evidence>
<gene>
    <name evidence="2" type="ORF">M0G41_07315</name>
</gene>
<dbReference type="EMBL" id="JALNMH010000005">
    <property type="protein sequence ID" value="MCK7593474.1"/>
    <property type="molecule type" value="Genomic_DNA"/>
</dbReference>
<dbReference type="Proteomes" id="UP001431449">
    <property type="component" value="Unassembled WGS sequence"/>
</dbReference>
<feature type="transmembrane region" description="Helical" evidence="1">
    <location>
        <begin position="99"/>
        <end position="122"/>
    </location>
</feature>
<accession>A0ABT0GGY7</accession>
<protein>
    <recommendedName>
        <fullName evidence="4">DUF2306 domain-containing protein</fullName>
    </recommendedName>
</protein>
<feature type="transmembrane region" description="Helical" evidence="1">
    <location>
        <begin position="192"/>
        <end position="211"/>
    </location>
</feature>
<evidence type="ECO:0000256" key="1">
    <source>
        <dbReference type="SAM" id="Phobius"/>
    </source>
</evidence>
<keyword evidence="1" id="KW-0812">Transmembrane</keyword>
<proteinExistence type="predicted"/>
<evidence type="ECO:0008006" key="4">
    <source>
        <dbReference type="Google" id="ProtNLM"/>
    </source>
</evidence>
<reference evidence="2" key="1">
    <citation type="submission" date="2022-04" db="EMBL/GenBank/DDBJ databases">
        <title>Lysobacter sp. CAU 1642 isolated from sea sand.</title>
        <authorList>
            <person name="Kim W."/>
        </authorList>
    </citation>
    <scope>NUCLEOTIDE SEQUENCE</scope>
    <source>
        <strain evidence="2">CAU 1642</strain>
    </source>
</reference>
<keyword evidence="1" id="KW-1133">Transmembrane helix</keyword>
<feature type="transmembrane region" description="Helical" evidence="1">
    <location>
        <begin position="6"/>
        <end position="28"/>
    </location>
</feature>
<feature type="transmembrane region" description="Helical" evidence="1">
    <location>
        <begin position="67"/>
        <end position="87"/>
    </location>
</feature>
<evidence type="ECO:0000313" key="3">
    <source>
        <dbReference type="Proteomes" id="UP001431449"/>
    </source>
</evidence>